<protein>
    <recommendedName>
        <fullName evidence="8">Phosphate transport system permease protein PstA</fullName>
    </recommendedName>
</protein>
<accession>A0A0S6UEC9</accession>
<evidence type="ECO:0000313" key="10">
    <source>
        <dbReference type="EMBL" id="GAF25881.1"/>
    </source>
</evidence>
<dbReference type="AlphaFoldDB" id="A0A0S6UEC9"/>
<evidence type="ECO:0000256" key="7">
    <source>
        <dbReference type="ARBA" id="ARBA00023136"/>
    </source>
</evidence>
<name>A0A0S6UEC9_NEOTH</name>
<feature type="transmembrane region" description="Helical" evidence="8">
    <location>
        <begin position="282"/>
        <end position="300"/>
    </location>
</feature>
<dbReference type="PANTHER" id="PTHR43470:SF4">
    <property type="entry name" value="ABC TRANSPORTER PERMEASE PROTEIN YQGI-RELATED"/>
    <property type="match status" value="1"/>
</dbReference>
<gene>
    <name evidence="10" type="ORF">MTY_1218</name>
</gene>
<dbReference type="PROSITE" id="PS50928">
    <property type="entry name" value="ABC_TM1"/>
    <property type="match status" value="1"/>
</dbReference>
<evidence type="ECO:0000256" key="5">
    <source>
        <dbReference type="ARBA" id="ARBA00022692"/>
    </source>
</evidence>
<evidence type="ECO:0000256" key="2">
    <source>
        <dbReference type="ARBA" id="ARBA00007069"/>
    </source>
</evidence>
<feature type="transmembrane region" description="Helical" evidence="8">
    <location>
        <begin position="66"/>
        <end position="88"/>
    </location>
</feature>
<dbReference type="GO" id="GO:0005315">
    <property type="term" value="F:phosphate transmembrane transporter activity"/>
    <property type="evidence" value="ECO:0007669"/>
    <property type="project" value="InterPro"/>
</dbReference>
<evidence type="ECO:0000256" key="1">
    <source>
        <dbReference type="ARBA" id="ARBA00004651"/>
    </source>
</evidence>
<dbReference type="PANTHER" id="PTHR43470">
    <property type="entry name" value="PHOSPHATE TRANSPORT SYSTEM PERMEASE PROTEIN PSTA-RELATED"/>
    <property type="match status" value="1"/>
</dbReference>
<dbReference type="EMBL" id="DF238840">
    <property type="protein sequence ID" value="GAF25881.1"/>
    <property type="molecule type" value="Genomic_DNA"/>
</dbReference>
<evidence type="ECO:0000256" key="4">
    <source>
        <dbReference type="ARBA" id="ARBA00022475"/>
    </source>
</evidence>
<evidence type="ECO:0000256" key="3">
    <source>
        <dbReference type="ARBA" id="ARBA00022448"/>
    </source>
</evidence>
<sequence length="310" mass="33063">MKARLVDHVATFFFWLGAGIILVLLGVLVGYVLFKGGKWLDLAFITRPPENLKAGGGVGPQLFNSFYLLVLSMLFTIPLGVGAGIYLAEYAGSGDVNPALALPRSKRATNYLLAALNLSIETLASLPSIVVGLFGLLVFVVSTGWGYSLMAGALALTVLNLPVMVRISLEALQAVPRDLKEASLALGASRWETIWKVVLPAAFPGLVTGGIITAGRVFGEAAALLYTAGMSSPVLDFSDWNPLHPNSPLNPFRPAATLAVHIWKINSEGLIPDVRRVADGSAALLIIVVLVFNLLARWLGNVLYRRMTAS</sequence>
<proteinExistence type="inferred from homology"/>
<comment type="subcellular location">
    <subcellularLocation>
        <location evidence="1 8">Cell membrane</location>
        <topology evidence="1 8">Multi-pass membrane protein</topology>
    </subcellularLocation>
</comment>
<dbReference type="InterPro" id="IPR000515">
    <property type="entry name" value="MetI-like"/>
</dbReference>
<feature type="transmembrane region" description="Helical" evidence="8">
    <location>
        <begin position="12"/>
        <end position="34"/>
    </location>
</feature>
<comment type="similarity">
    <text evidence="2 8">Belongs to the binding-protein-dependent transport system permease family. CysTW subfamily.</text>
</comment>
<evidence type="ECO:0000256" key="8">
    <source>
        <dbReference type="RuleBase" id="RU363043"/>
    </source>
</evidence>
<dbReference type="Gene3D" id="1.10.3720.10">
    <property type="entry name" value="MetI-like"/>
    <property type="match status" value="1"/>
</dbReference>
<dbReference type="Pfam" id="PF00528">
    <property type="entry name" value="BPD_transp_1"/>
    <property type="match status" value="1"/>
</dbReference>
<feature type="domain" description="ABC transmembrane type-1" evidence="9">
    <location>
        <begin position="62"/>
        <end position="296"/>
    </location>
</feature>
<organism evidence="10">
    <name type="scientific">Moorella thermoacetica Y72</name>
    <dbReference type="NCBI Taxonomy" id="1325331"/>
    <lineage>
        <taxon>Bacteria</taxon>
        <taxon>Bacillati</taxon>
        <taxon>Bacillota</taxon>
        <taxon>Clostridia</taxon>
        <taxon>Neomoorellales</taxon>
        <taxon>Neomoorellaceae</taxon>
        <taxon>Neomoorella</taxon>
    </lineage>
</organism>
<reference evidence="10" key="1">
    <citation type="journal article" date="2014" name="Gene">
        <title>Genome-guided analysis of transformation efficiency and carbon dioxide assimilation by Moorella thermoacetica Y72.</title>
        <authorList>
            <person name="Tsukahara K."/>
            <person name="Kita A."/>
            <person name="Nakashimada Y."/>
            <person name="Hoshino T."/>
            <person name="Murakami K."/>
        </authorList>
    </citation>
    <scope>NUCLEOTIDE SEQUENCE [LARGE SCALE GENOMIC DNA]</scope>
    <source>
        <strain evidence="10">Y72</strain>
    </source>
</reference>
<keyword evidence="3" id="KW-0813">Transport</keyword>
<comment type="caution">
    <text evidence="8">Lacks conserved residue(s) required for the propagation of feature annotation.</text>
</comment>
<feature type="transmembrane region" description="Helical" evidence="8">
    <location>
        <begin position="109"/>
        <end position="139"/>
    </location>
</feature>
<dbReference type="SUPFAM" id="SSF161098">
    <property type="entry name" value="MetI-like"/>
    <property type="match status" value="1"/>
</dbReference>
<dbReference type="Proteomes" id="UP000063718">
    <property type="component" value="Unassembled WGS sequence"/>
</dbReference>
<dbReference type="GO" id="GO:0005886">
    <property type="term" value="C:plasma membrane"/>
    <property type="evidence" value="ECO:0007669"/>
    <property type="project" value="UniProtKB-SubCell"/>
</dbReference>
<keyword evidence="5 8" id="KW-0812">Transmembrane</keyword>
<dbReference type="NCBIfam" id="TIGR00974">
    <property type="entry name" value="3a0107s02c"/>
    <property type="match status" value="1"/>
</dbReference>
<keyword evidence="6 8" id="KW-1133">Transmembrane helix</keyword>
<dbReference type="GO" id="GO:0035435">
    <property type="term" value="P:phosphate ion transmembrane transport"/>
    <property type="evidence" value="ECO:0007669"/>
    <property type="project" value="InterPro"/>
</dbReference>
<feature type="transmembrane region" description="Helical" evidence="8">
    <location>
        <begin position="145"/>
        <end position="163"/>
    </location>
</feature>
<dbReference type="InterPro" id="IPR005672">
    <property type="entry name" value="Phosphate_PstA"/>
</dbReference>
<dbReference type="InterPro" id="IPR035906">
    <property type="entry name" value="MetI-like_sf"/>
</dbReference>
<evidence type="ECO:0000259" key="9">
    <source>
        <dbReference type="PROSITE" id="PS50928"/>
    </source>
</evidence>
<dbReference type="GeneID" id="45616150"/>
<keyword evidence="4 8" id="KW-1003">Cell membrane</keyword>
<keyword evidence="7 8" id="KW-0472">Membrane</keyword>
<dbReference type="CDD" id="cd06261">
    <property type="entry name" value="TM_PBP2"/>
    <property type="match status" value="1"/>
</dbReference>
<dbReference type="RefSeq" id="WP_011391661.1">
    <property type="nucleotide sequence ID" value="NZ_DF238840.1"/>
</dbReference>
<evidence type="ECO:0000256" key="6">
    <source>
        <dbReference type="ARBA" id="ARBA00022989"/>
    </source>
</evidence>